<dbReference type="InterPro" id="IPR010071">
    <property type="entry name" value="AA_adenyl_dom"/>
</dbReference>
<dbReference type="Gene3D" id="3.30.559.30">
    <property type="entry name" value="Nonribosomal peptide synthetase, condensation domain"/>
    <property type="match status" value="2"/>
</dbReference>
<reference evidence="6" key="1">
    <citation type="journal article" date="2021" name="Front. Microbiol.">
        <title>Comprehensive Comparative Genomics and Phenotyping of Methylobacterium Species.</title>
        <authorList>
            <person name="Alessa O."/>
            <person name="Ogura Y."/>
            <person name="Fujitani Y."/>
            <person name="Takami H."/>
            <person name="Hayashi T."/>
            <person name="Sahin N."/>
            <person name="Tani A."/>
        </authorList>
    </citation>
    <scope>NUCLEOTIDE SEQUENCE</scope>
    <source>
        <strain evidence="6">KCTC 52305</strain>
    </source>
</reference>
<evidence type="ECO:0000256" key="4">
    <source>
        <dbReference type="ARBA" id="ARBA00022737"/>
    </source>
</evidence>
<dbReference type="PROSITE" id="PS50075">
    <property type="entry name" value="CARRIER"/>
    <property type="match status" value="1"/>
</dbReference>
<dbReference type="CDD" id="cd17643">
    <property type="entry name" value="A_NRPS_Cytc1-like"/>
    <property type="match status" value="1"/>
</dbReference>
<keyword evidence="3" id="KW-0597">Phosphoprotein</keyword>
<dbReference type="InterPro" id="IPR010060">
    <property type="entry name" value="NRPS_synth"/>
</dbReference>
<dbReference type="InterPro" id="IPR029058">
    <property type="entry name" value="AB_hydrolase_fold"/>
</dbReference>
<dbReference type="InterPro" id="IPR020845">
    <property type="entry name" value="AMP-binding_CS"/>
</dbReference>
<evidence type="ECO:0000313" key="6">
    <source>
        <dbReference type="EMBL" id="GJD54078.1"/>
    </source>
</evidence>
<dbReference type="Gene3D" id="3.30.300.30">
    <property type="match status" value="1"/>
</dbReference>
<dbReference type="Pfam" id="PF00501">
    <property type="entry name" value="AMP-binding"/>
    <property type="match status" value="1"/>
</dbReference>
<keyword evidence="2" id="KW-0596">Phosphopantetheine</keyword>
<dbReference type="SUPFAM" id="SSF56801">
    <property type="entry name" value="Acetyl-CoA synthetase-like"/>
    <property type="match status" value="1"/>
</dbReference>
<evidence type="ECO:0000259" key="5">
    <source>
        <dbReference type="PROSITE" id="PS50075"/>
    </source>
</evidence>
<dbReference type="NCBIfam" id="TIGR01733">
    <property type="entry name" value="AA-adenyl-dom"/>
    <property type="match status" value="1"/>
</dbReference>
<protein>
    <submittedName>
        <fullName evidence="6">Linear gramicidin synthase subunit D</fullName>
    </submittedName>
</protein>
<dbReference type="InterPro" id="IPR042099">
    <property type="entry name" value="ANL_N_sf"/>
</dbReference>
<dbReference type="InterPro" id="IPR045851">
    <property type="entry name" value="AMP-bd_C_sf"/>
</dbReference>
<dbReference type="Gene3D" id="3.40.50.12780">
    <property type="entry name" value="N-terminal domain of ligase-like"/>
    <property type="match status" value="1"/>
</dbReference>
<dbReference type="PANTHER" id="PTHR45527:SF1">
    <property type="entry name" value="FATTY ACID SYNTHASE"/>
    <property type="match status" value="1"/>
</dbReference>
<dbReference type="InterPro" id="IPR009081">
    <property type="entry name" value="PP-bd_ACP"/>
</dbReference>
<evidence type="ECO:0000256" key="1">
    <source>
        <dbReference type="ARBA" id="ARBA00001957"/>
    </source>
</evidence>
<dbReference type="Proteomes" id="UP001055167">
    <property type="component" value="Unassembled WGS sequence"/>
</dbReference>
<dbReference type="InterPro" id="IPR006162">
    <property type="entry name" value="Ppantetheine_attach_site"/>
</dbReference>
<comment type="cofactor">
    <cofactor evidence="1">
        <name>pantetheine 4'-phosphate</name>
        <dbReference type="ChEBI" id="CHEBI:47942"/>
    </cofactor>
</comment>
<dbReference type="InterPro" id="IPR025110">
    <property type="entry name" value="AMP-bd_C"/>
</dbReference>
<gene>
    <name evidence="6" type="primary">lgrD_2</name>
    <name evidence="6" type="ORF">OPKNFCMD_6859</name>
</gene>
<dbReference type="Gene3D" id="3.40.50.1820">
    <property type="entry name" value="alpha/beta hydrolase"/>
    <property type="match status" value="1"/>
</dbReference>
<dbReference type="Pfam" id="PF13193">
    <property type="entry name" value="AMP-binding_C"/>
    <property type="match status" value="1"/>
</dbReference>
<dbReference type="SMART" id="SM00823">
    <property type="entry name" value="PKS_PP"/>
    <property type="match status" value="1"/>
</dbReference>
<dbReference type="EMBL" id="BPQH01000052">
    <property type="protein sequence ID" value="GJD54078.1"/>
    <property type="molecule type" value="Genomic_DNA"/>
</dbReference>
<evidence type="ECO:0000256" key="2">
    <source>
        <dbReference type="ARBA" id="ARBA00022450"/>
    </source>
</evidence>
<dbReference type="Gene3D" id="3.30.559.10">
    <property type="entry name" value="Chloramphenicol acetyltransferase-like domain"/>
    <property type="match status" value="2"/>
</dbReference>
<dbReference type="InterPro" id="IPR036736">
    <property type="entry name" value="ACP-like_sf"/>
</dbReference>
<keyword evidence="7" id="KW-1185">Reference proteome</keyword>
<organism evidence="6 7">
    <name type="scientific">Methylobacterium crusticola</name>
    <dbReference type="NCBI Taxonomy" id="1697972"/>
    <lineage>
        <taxon>Bacteria</taxon>
        <taxon>Pseudomonadati</taxon>
        <taxon>Pseudomonadota</taxon>
        <taxon>Alphaproteobacteria</taxon>
        <taxon>Hyphomicrobiales</taxon>
        <taxon>Methylobacteriaceae</taxon>
        <taxon>Methylobacterium</taxon>
    </lineage>
</organism>
<dbReference type="InterPro" id="IPR001242">
    <property type="entry name" value="Condensation_dom"/>
</dbReference>
<dbReference type="PANTHER" id="PTHR45527">
    <property type="entry name" value="NONRIBOSOMAL PEPTIDE SYNTHETASE"/>
    <property type="match status" value="1"/>
</dbReference>
<keyword evidence="4" id="KW-0677">Repeat</keyword>
<dbReference type="PROSITE" id="PS00012">
    <property type="entry name" value="PHOSPHOPANTETHEINE"/>
    <property type="match status" value="1"/>
</dbReference>
<comment type="caution">
    <text evidence="6">The sequence shown here is derived from an EMBL/GenBank/DDBJ whole genome shotgun (WGS) entry which is preliminary data.</text>
</comment>
<evidence type="ECO:0000256" key="3">
    <source>
        <dbReference type="ARBA" id="ARBA00022553"/>
    </source>
</evidence>
<accession>A0ABQ4R8R9</accession>
<sequence>MFEHQTVAALARAARPSGTAVPAVPAGPAPLTPVQHWFLDQAMPRPGHWNQSVRLDLAAPVDPGRLDRALGRLVRHHEALRLRVSTEGARRQEPVPAAALPPLLVTAGPAAAEAAFAAAERGLDPASGRVLAAVLVTGDPGRLLLTAHHLAVDAVSWRILLEDLAALLADEAAALPAATPFRAFARALAARAVDPALREEAAFWIESAGGPIPALPYDDAAAGRRRGDAGRAILRLSAEATAALGRAAASGRMGLDAVLLAGLVRAVGGWSGAQEVPVTLERHGRDDGLGLDLHRAVGWFTATLPVRLPVADDPVAQGRAVKRALAALPGRGLGYGLLRHLARHPGVAALPEPAIAFNHLGRIDARPGAGPFTLAPDGMSLSADADAPLGADLIVDSAVEDGALVLRLTYAGRRFRPATIADLTGRLADALGAAAAAADAPGLAAPVPGDFPLAGLTQAALDRLSLPWERVEDLYPLTPAQAGILFHALAAPGAGLYVNQLRADLAGLDPARFAAAWRAALARHPALRTAFAWGEPLERPLQAVHAGAALPVRLLEGREHDPAACDALAAEERERGFDLGEPPLMRLALLRQRDGHHLIWTCHHLLLDGWSSARLLAEILRTYAGETVEAPARRFREHVAGLAARDGAADAEFWRRETAPLDGPTLAAGAFAGEPGARGHAVAETPLGAARVARLTQAARRERVTLGTLVQAAWALTLGQLTGRATTAFGITVSGRPAEDAGLHAVLGPFINTVPRVVTAPAGVVAGDWLRALQARGAAMAEHAGAPLAAIQAWAGRPGSALFDTLLVVENYPLDAVLHARGAGGLSVGPVRTHEVTDLPLTLSLMLEGTPRLAWSSARAAFRPEEVASLRDRFLHVLDALAAGTAAPLEALELAPPADVAAARARAAARQDAAARPVVARILGHAARRPDAVALSDRGRSLAYRDLDRLSARVARHLAARGVRPGDRVGLCAGRSAELVVALLGILRSGAAYLPLDPTYPAERLAHMLADSGAALVLAGPEGRAPLAGCAALVLPLAEALGPGPDAPGPDAALPAAGPDLPAAGPDLPAAGPDLPAYVIYTSGSTGAPKGAVIDHRALARLLTATEPDFRFGPDDVWTLFHAYGFDFSVWEMFGALCHGGRLVVVPQETARDPDAFLDLLVRERVTVLNQTPSAFRPLAEAVLARAAAPDLALRTVIFGGEALDLDALRPWLARFGDARPRLVNMYGITETTVHVTLRPVAAPDLEAAARSPIGEAIPDLVLHLVDDALDPVPDGVPGEIVVGGPGLAQGYLNRPGLTAARFVPDPFGPPGARLYRSGDLALRRPDGSLDYLGRRDGQVKLRGYRIETGEVAAALRAEPGVRDAAITLREAPDGPQLVAYAVGADLDADGLRAALARRLPDHMVPARIVPLPRLPLTPNGKLDLRALPAPSGEAPAGEAPAGATEAALAAIWRDLLGLPGDPVRDADFFALGGHSLTATQVAVRVRRALGVEVPIRTLFEARTLRALAREVDARAAAAPAGDAALSAIDAILVELEG</sequence>
<dbReference type="SUPFAM" id="SSF47336">
    <property type="entry name" value="ACP-like"/>
    <property type="match status" value="1"/>
</dbReference>
<dbReference type="Pfam" id="PF00668">
    <property type="entry name" value="Condensation"/>
    <property type="match status" value="2"/>
</dbReference>
<name>A0ABQ4R8R9_9HYPH</name>
<evidence type="ECO:0000313" key="7">
    <source>
        <dbReference type="Proteomes" id="UP001055167"/>
    </source>
</evidence>
<dbReference type="InterPro" id="IPR020806">
    <property type="entry name" value="PKS_PP-bd"/>
</dbReference>
<feature type="domain" description="Carrier" evidence="5">
    <location>
        <begin position="1440"/>
        <end position="1516"/>
    </location>
</feature>
<proteinExistence type="predicted"/>
<dbReference type="SUPFAM" id="SSF52777">
    <property type="entry name" value="CoA-dependent acyltransferases"/>
    <property type="match status" value="4"/>
</dbReference>
<reference evidence="6" key="2">
    <citation type="submission" date="2021-08" db="EMBL/GenBank/DDBJ databases">
        <authorList>
            <person name="Tani A."/>
            <person name="Ola A."/>
            <person name="Ogura Y."/>
            <person name="Katsura K."/>
            <person name="Hayashi T."/>
        </authorList>
    </citation>
    <scope>NUCLEOTIDE SEQUENCE</scope>
    <source>
        <strain evidence="6">KCTC 52305</strain>
    </source>
</reference>
<dbReference type="InterPro" id="IPR023213">
    <property type="entry name" value="CAT-like_dom_sf"/>
</dbReference>
<dbReference type="NCBIfam" id="TIGR01720">
    <property type="entry name" value="NRPS-para261"/>
    <property type="match status" value="1"/>
</dbReference>
<dbReference type="PROSITE" id="PS00455">
    <property type="entry name" value="AMP_BINDING"/>
    <property type="match status" value="1"/>
</dbReference>
<dbReference type="InterPro" id="IPR000873">
    <property type="entry name" value="AMP-dep_synth/lig_dom"/>
</dbReference>
<dbReference type="Pfam" id="PF00550">
    <property type="entry name" value="PP-binding"/>
    <property type="match status" value="1"/>
</dbReference>